<evidence type="ECO:0000313" key="1">
    <source>
        <dbReference type="EMBL" id="QNL31678.1"/>
    </source>
</evidence>
<accession>A0A7G9A4K5</accession>
<organism evidence="1">
    <name type="scientific">Bacteriophage sp</name>
    <dbReference type="NCBI Taxonomy" id="38018"/>
    <lineage>
        <taxon>Viruses</taxon>
    </lineage>
</organism>
<reference evidence="1" key="1">
    <citation type="submission" date="2020-07" db="EMBL/GenBank/DDBJ databases">
        <title>Dissolved microcystin release linked to lysis of a Microcystis spp. bloom in Lake Erie (USA) attributed to a novel cyanophage.</title>
        <authorList>
            <person name="McKindles K.M."/>
            <person name="Manes M.A."/>
            <person name="DeMarco J.R."/>
            <person name="McClure A."/>
            <person name="McKay R.M."/>
            <person name="Davis T.W."/>
            <person name="Bullerjahn G.S."/>
        </authorList>
    </citation>
    <scope>NUCLEOTIDE SEQUENCE</scope>
</reference>
<sequence length="140" mass="16329">MISKRFQILEDLQARLKTIIPANSYLTNIGNNVVYWQDTDFEYGESALVFRDTIEDISQNNYPYEKTLVVEICAIQQNAEDALLLVSSKILRDLEKAIDTFEIDWGKARITNTEKFVETKGKKTLKIKVKLKIEYRDFLE</sequence>
<name>A0A7G9A4K5_9VIRU</name>
<dbReference type="EMBL" id="MT840188">
    <property type="protein sequence ID" value="QNL31678.1"/>
    <property type="molecule type" value="Genomic_DNA"/>
</dbReference>
<proteinExistence type="predicted"/>
<protein>
    <submittedName>
        <fullName evidence="1">Uncharacterized protein</fullName>
    </submittedName>
</protein>